<dbReference type="AlphaFoldDB" id="A0A5C7IS20"/>
<dbReference type="InterPro" id="IPR050796">
    <property type="entry name" value="SCF_F-box_component"/>
</dbReference>
<evidence type="ECO:0000313" key="3">
    <source>
        <dbReference type="Proteomes" id="UP000323000"/>
    </source>
</evidence>
<dbReference type="Proteomes" id="UP000323000">
    <property type="component" value="Chromosome 2"/>
</dbReference>
<name>A0A5C7IS20_9ROSI</name>
<dbReference type="InterPro" id="IPR017451">
    <property type="entry name" value="F-box-assoc_interact_dom"/>
</dbReference>
<reference evidence="3" key="1">
    <citation type="journal article" date="2019" name="Gigascience">
        <title>De novo genome assembly of the endangered Acer yangbiense, a plant species with extremely small populations endemic to Yunnan Province, China.</title>
        <authorList>
            <person name="Yang J."/>
            <person name="Wariss H.M."/>
            <person name="Tao L."/>
            <person name="Zhang R."/>
            <person name="Yun Q."/>
            <person name="Hollingsworth P."/>
            <person name="Dao Z."/>
            <person name="Luo G."/>
            <person name="Guo H."/>
            <person name="Ma Y."/>
            <person name="Sun W."/>
        </authorList>
    </citation>
    <scope>NUCLEOTIDE SEQUENCE [LARGE SCALE GENOMIC DNA]</scope>
    <source>
        <strain evidence="3">cv. Malutang</strain>
    </source>
</reference>
<dbReference type="PANTHER" id="PTHR31672">
    <property type="entry name" value="BNACNNG10540D PROTEIN"/>
    <property type="match status" value="1"/>
</dbReference>
<accession>A0A5C7IS20</accession>
<sequence>MEFRRKLLHVQSLVVADLPPEMIVNILSRLSVKSLCRFRCVSKSWLALISNSRFVKMHLTQTQRESLFIDAENCSFYSIDLESITYDVDKVDTVKLDFDIGGRKWNPRKPWISYSNGLLCIVHEKCFWLYNPSTRERKQVKFQGDRKFWLRFGFSYVDSTDDYKFVRLHNLEKIVEIYSLRKNSWKSIEHDLSNVGFGIRQWVGFPLNGAIHWEFYYYDKIEEPSVIVAFDLFEESFKTLTLPNIIVGSRFVGIFGGCLCMVSRWDEINEFWVMEEYGVKASWSKILTVNSILYPQPLCYLKNSNIMMFSTSEGLAIYNPEYRKFKKIEVDDIQKFWVVYPYVESLVSPNYENHFTNEGNHIIPPILSLF</sequence>
<dbReference type="PROSITE" id="PS50181">
    <property type="entry name" value="FBOX"/>
    <property type="match status" value="1"/>
</dbReference>
<dbReference type="Pfam" id="PF00646">
    <property type="entry name" value="F-box"/>
    <property type="match status" value="1"/>
</dbReference>
<dbReference type="EMBL" id="VAHF01000002">
    <property type="protein sequence ID" value="TXG71266.1"/>
    <property type="molecule type" value="Genomic_DNA"/>
</dbReference>
<dbReference type="NCBIfam" id="TIGR01640">
    <property type="entry name" value="F_box_assoc_1"/>
    <property type="match status" value="1"/>
</dbReference>
<evidence type="ECO:0000313" key="2">
    <source>
        <dbReference type="EMBL" id="TXG71266.1"/>
    </source>
</evidence>
<dbReference type="InterPro" id="IPR036047">
    <property type="entry name" value="F-box-like_dom_sf"/>
</dbReference>
<dbReference type="PANTHER" id="PTHR31672:SF13">
    <property type="entry name" value="F-BOX PROTEIN CPR30-LIKE"/>
    <property type="match status" value="1"/>
</dbReference>
<dbReference type="SUPFAM" id="SSF81383">
    <property type="entry name" value="F-box domain"/>
    <property type="match status" value="1"/>
</dbReference>
<dbReference type="CDD" id="cd22157">
    <property type="entry name" value="F-box_AtFBW1-like"/>
    <property type="match status" value="1"/>
</dbReference>
<dbReference type="SMART" id="SM00256">
    <property type="entry name" value="FBOX"/>
    <property type="match status" value="1"/>
</dbReference>
<dbReference type="OrthoDB" id="591557at2759"/>
<dbReference type="Gene3D" id="1.20.1280.50">
    <property type="match status" value="1"/>
</dbReference>
<organism evidence="2 3">
    <name type="scientific">Acer yangbiense</name>
    <dbReference type="NCBI Taxonomy" id="1000413"/>
    <lineage>
        <taxon>Eukaryota</taxon>
        <taxon>Viridiplantae</taxon>
        <taxon>Streptophyta</taxon>
        <taxon>Embryophyta</taxon>
        <taxon>Tracheophyta</taxon>
        <taxon>Spermatophyta</taxon>
        <taxon>Magnoliopsida</taxon>
        <taxon>eudicotyledons</taxon>
        <taxon>Gunneridae</taxon>
        <taxon>Pentapetalae</taxon>
        <taxon>rosids</taxon>
        <taxon>malvids</taxon>
        <taxon>Sapindales</taxon>
        <taxon>Sapindaceae</taxon>
        <taxon>Hippocastanoideae</taxon>
        <taxon>Acereae</taxon>
        <taxon>Acer</taxon>
    </lineage>
</organism>
<keyword evidence="3" id="KW-1185">Reference proteome</keyword>
<protein>
    <recommendedName>
        <fullName evidence="1">F-box domain-containing protein</fullName>
    </recommendedName>
</protein>
<gene>
    <name evidence="2" type="ORF">EZV62_006201</name>
</gene>
<dbReference type="InterPro" id="IPR006527">
    <property type="entry name" value="F-box-assoc_dom_typ1"/>
</dbReference>
<feature type="domain" description="F-box" evidence="1">
    <location>
        <begin position="12"/>
        <end position="57"/>
    </location>
</feature>
<comment type="caution">
    <text evidence="2">The sequence shown here is derived from an EMBL/GenBank/DDBJ whole genome shotgun (WGS) entry which is preliminary data.</text>
</comment>
<dbReference type="InterPro" id="IPR001810">
    <property type="entry name" value="F-box_dom"/>
</dbReference>
<proteinExistence type="predicted"/>
<dbReference type="Pfam" id="PF07734">
    <property type="entry name" value="FBA_1"/>
    <property type="match status" value="1"/>
</dbReference>
<evidence type="ECO:0000259" key="1">
    <source>
        <dbReference type="PROSITE" id="PS50181"/>
    </source>
</evidence>